<dbReference type="AlphaFoldDB" id="A0A2R6NHF7"/>
<dbReference type="EMBL" id="MLYV02001242">
    <property type="protein sequence ID" value="PSR71814.1"/>
    <property type="molecule type" value="Genomic_DNA"/>
</dbReference>
<dbReference type="Proteomes" id="UP000186601">
    <property type="component" value="Unassembled WGS sequence"/>
</dbReference>
<feature type="region of interest" description="Disordered" evidence="2">
    <location>
        <begin position="239"/>
        <end position="299"/>
    </location>
</feature>
<feature type="coiled-coil region" evidence="1">
    <location>
        <begin position="26"/>
        <end position="53"/>
    </location>
</feature>
<evidence type="ECO:0000259" key="3">
    <source>
        <dbReference type="Pfam" id="PF25540"/>
    </source>
</evidence>
<dbReference type="STRING" id="98765.A0A2R6NHF7"/>
<organism evidence="4 5">
    <name type="scientific">Hermanssonia centrifuga</name>
    <dbReference type="NCBI Taxonomy" id="98765"/>
    <lineage>
        <taxon>Eukaryota</taxon>
        <taxon>Fungi</taxon>
        <taxon>Dikarya</taxon>
        <taxon>Basidiomycota</taxon>
        <taxon>Agaricomycotina</taxon>
        <taxon>Agaricomycetes</taxon>
        <taxon>Polyporales</taxon>
        <taxon>Meruliaceae</taxon>
        <taxon>Hermanssonia</taxon>
    </lineage>
</organism>
<keyword evidence="1" id="KW-0175">Coiled coil</keyword>
<proteinExistence type="predicted"/>
<accession>A0A2R6NHF7</accession>
<evidence type="ECO:0000256" key="2">
    <source>
        <dbReference type="SAM" id="MobiDB-lite"/>
    </source>
</evidence>
<evidence type="ECO:0000313" key="5">
    <source>
        <dbReference type="Proteomes" id="UP000186601"/>
    </source>
</evidence>
<dbReference type="InterPro" id="IPR057683">
    <property type="entry name" value="DUF7923"/>
</dbReference>
<dbReference type="OrthoDB" id="2270193at2759"/>
<feature type="compositionally biased region" description="Polar residues" evidence="2">
    <location>
        <begin position="257"/>
        <end position="280"/>
    </location>
</feature>
<feature type="domain" description="DUF7923" evidence="3">
    <location>
        <begin position="54"/>
        <end position="229"/>
    </location>
</feature>
<dbReference type="PANTHER" id="PTHR37543">
    <property type="entry name" value="CCCH ZINC FINGER DNA BINDING PROTEIN (AFU_ORTHOLOGUE AFUA_5G12760)"/>
    <property type="match status" value="1"/>
</dbReference>
<keyword evidence="5" id="KW-1185">Reference proteome</keyword>
<comment type="caution">
    <text evidence="4">The sequence shown here is derived from an EMBL/GenBank/DDBJ whole genome shotgun (WGS) entry which is preliminary data.</text>
</comment>
<name>A0A2R6NHF7_9APHY</name>
<dbReference type="PANTHER" id="PTHR37543:SF1">
    <property type="entry name" value="CCCH ZINC FINGER DNA BINDING PROTEIN (AFU_ORTHOLOGUE AFUA_5G12760)"/>
    <property type="match status" value="1"/>
</dbReference>
<sequence length="349" mass="38703">MSNQKNELLLRVNELEKQIRDSSIINDYLQRQNRDVVNELDKTKNELVEHTKAADRRVVCLIDGDGTIFSLSQIAQGVPGGRSVAAKLTEAIRQYLPSDQFQLHVWLYFNKRGLSETLRRCDRRDAADGLEAFVWGFNQAAERFMMVDVGAGKEVVDAKVKAYLEDEIKASQTIKVIFSGCHDTGYLTTIRSIITGGYEQKLVLMPGYAEMAAGFYALNLPTLIIPELFEPEKFNTSTPTFPLVPPGLPTDQARPRSITTSSAGSPKLPQSYTAVVQTPATPGAYRRSSPTQRKARHIDPSKVRSVRLEMVVATATSAQILKSAFITKPGRANSLEDLREAMQAGMHAE</sequence>
<gene>
    <name evidence="4" type="ORF">PHLCEN_2v12315</name>
</gene>
<reference evidence="4 5" key="1">
    <citation type="submission" date="2018-02" db="EMBL/GenBank/DDBJ databases">
        <title>Genome sequence of the basidiomycete white-rot fungus Phlebia centrifuga.</title>
        <authorList>
            <person name="Granchi Z."/>
            <person name="Peng M."/>
            <person name="de Vries R.P."/>
            <person name="Hilden K."/>
            <person name="Makela M.R."/>
            <person name="Grigoriev I."/>
            <person name="Riley R."/>
        </authorList>
    </citation>
    <scope>NUCLEOTIDE SEQUENCE [LARGE SCALE GENOMIC DNA]</scope>
    <source>
        <strain evidence="4 5">FBCC195</strain>
    </source>
</reference>
<evidence type="ECO:0000313" key="4">
    <source>
        <dbReference type="EMBL" id="PSR71814.1"/>
    </source>
</evidence>
<protein>
    <recommendedName>
        <fullName evidence="3">DUF7923 domain-containing protein</fullName>
    </recommendedName>
</protein>
<dbReference type="Pfam" id="PF25540">
    <property type="entry name" value="DUF7923"/>
    <property type="match status" value="1"/>
</dbReference>
<evidence type="ECO:0000256" key="1">
    <source>
        <dbReference type="SAM" id="Coils"/>
    </source>
</evidence>